<dbReference type="Gene3D" id="3.90.280.10">
    <property type="entry name" value="PEBP-like"/>
    <property type="match status" value="1"/>
</dbReference>
<dbReference type="Proteomes" id="UP000177354">
    <property type="component" value="Unassembled WGS sequence"/>
</dbReference>
<dbReference type="NCBIfam" id="TIGR00481">
    <property type="entry name" value="YbhB/YbcL family Raf kinase inhibitor-like protein"/>
    <property type="match status" value="1"/>
</dbReference>
<dbReference type="CDD" id="cd00865">
    <property type="entry name" value="PEBP_bact_arch"/>
    <property type="match status" value="1"/>
</dbReference>
<name>A0A1F5Z0R1_9BACT</name>
<proteinExistence type="predicted"/>
<organism evidence="1 2">
    <name type="scientific">Candidatus Gottesmanbacteria bacterium RIFCSPHIGHO2_01_FULL_40_15</name>
    <dbReference type="NCBI Taxonomy" id="1798376"/>
    <lineage>
        <taxon>Bacteria</taxon>
        <taxon>Candidatus Gottesmaniibacteriota</taxon>
    </lineage>
</organism>
<dbReference type="PANTHER" id="PTHR30289">
    <property type="entry name" value="UNCHARACTERIZED PROTEIN YBCL-RELATED"/>
    <property type="match status" value="1"/>
</dbReference>
<protein>
    <recommendedName>
        <fullName evidence="3">Phosphatidylethanolamine-binding protein</fullName>
    </recommendedName>
</protein>
<accession>A0A1F5Z0R1</accession>
<dbReference type="AlphaFoldDB" id="A0A1F5Z0R1"/>
<sequence length="147" mass="16054">MNIKSSVFENNEYIPRKYTCDGENINPPLTLAEIPDNTKSLVLIVNDPDAPSGDFIHWVVYNIAPDELEVNENSVPAGGVGGMNDSGNSGYAGPCPPPASPHRYFFRVFALDSVINLDKGARISEIKEKMDGRVIASAELLGLYKRD</sequence>
<dbReference type="SUPFAM" id="SSF49777">
    <property type="entry name" value="PEBP-like"/>
    <property type="match status" value="1"/>
</dbReference>
<evidence type="ECO:0000313" key="2">
    <source>
        <dbReference type="Proteomes" id="UP000177354"/>
    </source>
</evidence>
<dbReference type="InterPro" id="IPR005247">
    <property type="entry name" value="YbhB_YbcL/LppC-like"/>
</dbReference>
<gene>
    <name evidence="1" type="ORF">A2777_02495</name>
</gene>
<evidence type="ECO:0000313" key="1">
    <source>
        <dbReference type="EMBL" id="OGG05986.1"/>
    </source>
</evidence>
<dbReference type="Pfam" id="PF01161">
    <property type="entry name" value="PBP"/>
    <property type="match status" value="1"/>
</dbReference>
<comment type="caution">
    <text evidence="1">The sequence shown here is derived from an EMBL/GenBank/DDBJ whole genome shotgun (WGS) entry which is preliminary data.</text>
</comment>
<dbReference type="InterPro" id="IPR008914">
    <property type="entry name" value="PEBP"/>
</dbReference>
<dbReference type="PANTHER" id="PTHR30289:SF1">
    <property type="entry name" value="PEBP (PHOSPHATIDYLETHANOLAMINE-BINDING PROTEIN) FAMILY PROTEIN"/>
    <property type="match status" value="1"/>
</dbReference>
<dbReference type="EMBL" id="MFJF01000020">
    <property type="protein sequence ID" value="OGG05986.1"/>
    <property type="molecule type" value="Genomic_DNA"/>
</dbReference>
<evidence type="ECO:0008006" key="3">
    <source>
        <dbReference type="Google" id="ProtNLM"/>
    </source>
</evidence>
<dbReference type="InterPro" id="IPR036610">
    <property type="entry name" value="PEBP-like_sf"/>
</dbReference>
<reference evidence="1 2" key="1">
    <citation type="journal article" date="2016" name="Nat. Commun.">
        <title>Thousands of microbial genomes shed light on interconnected biogeochemical processes in an aquifer system.</title>
        <authorList>
            <person name="Anantharaman K."/>
            <person name="Brown C.T."/>
            <person name="Hug L.A."/>
            <person name="Sharon I."/>
            <person name="Castelle C.J."/>
            <person name="Probst A.J."/>
            <person name="Thomas B.C."/>
            <person name="Singh A."/>
            <person name="Wilkins M.J."/>
            <person name="Karaoz U."/>
            <person name="Brodie E.L."/>
            <person name="Williams K.H."/>
            <person name="Hubbard S.S."/>
            <person name="Banfield J.F."/>
        </authorList>
    </citation>
    <scope>NUCLEOTIDE SEQUENCE [LARGE SCALE GENOMIC DNA]</scope>
</reference>